<protein>
    <submittedName>
        <fullName evidence="5">Methyltransferase</fullName>
    </submittedName>
</protein>
<dbReference type="Proteomes" id="UP000002630">
    <property type="component" value="Linkage Group LG14"/>
</dbReference>
<dbReference type="InterPro" id="IPR019734">
    <property type="entry name" value="TPR_rpt"/>
</dbReference>
<dbReference type="SUPFAM" id="SSF48452">
    <property type="entry name" value="TPR-like"/>
    <property type="match status" value="1"/>
</dbReference>
<dbReference type="GO" id="GO:0008168">
    <property type="term" value="F:methyltransferase activity"/>
    <property type="evidence" value="ECO:0007669"/>
    <property type="project" value="UniProtKB-KW"/>
</dbReference>
<dbReference type="GO" id="GO:0032259">
    <property type="term" value="P:methylation"/>
    <property type="evidence" value="ECO:0007669"/>
    <property type="project" value="UniProtKB-KW"/>
</dbReference>
<dbReference type="OMA" id="DNAMETP"/>
<dbReference type="EMBL" id="FN648419">
    <property type="protein sequence ID" value="CBJ31218.1"/>
    <property type="molecule type" value="Genomic_DNA"/>
</dbReference>
<name>D7FSS7_ECTSI</name>
<evidence type="ECO:0000256" key="3">
    <source>
        <dbReference type="SAM" id="MobiDB-lite"/>
    </source>
</evidence>
<feature type="domain" description="Methyltransferase" evidence="4">
    <location>
        <begin position="280"/>
        <end position="322"/>
    </location>
</feature>
<keyword evidence="5" id="KW-0808">Transferase</keyword>
<keyword evidence="6" id="KW-1185">Reference proteome</keyword>
<dbReference type="OrthoDB" id="3647at2759"/>
<dbReference type="PANTHER" id="PTHR44858:SF1">
    <property type="entry name" value="UDP-N-ACETYLGLUCOSAMINE--PEPTIDE N-ACETYLGLUCOSAMINYLTRANSFERASE SPINDLY-RELATED"/>
    <property type="match status" value="1"/>
</dbReference>
<dbReference type="InterPro" id="IPR041698">
    <property type="entry name" value="Methyltransf_25"/>
</dbReference>
<proteinExistence type="predicted"/>
<accession>D7FSS7</accession>
<evidence type="ECO:0000313" key="6">
    <source>
        <dbReference type="Proteomes" id="UP000002630"/>
    </source>
</evidence>
<keyword evidence="5" id="KW-0489">Methyltransferase</keyword>
<sequence>MSDSKKSLDRAWQCLQEDKLDEAAELCSAVLRSAPRNARGLYLRAVASQRAGRPKEGAEDACQAARLRPDLPSVQLMAGSLLCRNKCFGRALAVYEKALDVSPGNVQYHLGAASALRQLGRGDQATAAFLTAASAAASADVGTQAQVQYKLGQHLRSMGDAVYFAQAAQAYARCLELDRGHVLAAFWLPATRKLAASTLREPHDGGYVAGPGEGSAAVDNAMETPASPASAPREYVVGLYNSYAETFDSHLQGALEYRTPTVIVENLRRLFPGRRWDRCLDLGCGTGLSGRAASSVCRRLVGVDLSPAMVLRAREKRVYHRLLVGEVTETVRRLSSRSESASEPGAGLSARHPRARWEVPAMAEEEGGAAVAAVAVGGCGDGGGTGQMLPGTTVAGEASVEDEGELVPPTEVATLATLPSAPIVTGSGSCGGSSSDGIGGGDLILSCDVFVYIGDLRACFEAVRELVAGDQASAESETDAGRDPRREKPAAVFAFSAEAPPPEAADAGDSGAEKRTTADAANPSHRGYELQGTGRCVCYSSRGGWHGLVRA</sequence>
<dbReference type="InterPro" id="IPR029063">
    <property type="entry name" value="SAM-dependent_MTases_sf"/>
</dbReference>
<keyword evidence="2" id="KW-0802">TPR repeat</keyword>
<dbReference type="PANTHER" id="PTHR44858">
    <property type="entry name" value="TETRATRICOPEPTIDE REPEAT PROTEIN 6"/>
    <property type="match status" value="1"/>
</dbReference>
<dbReference type="EMBL" id="FN649739">
    <property type="protein sequence ID" value="CBJ31218.1"/>
    <property type="molecule type" value="Genomic_DNA"/>
</dbReference>
<feature type="region of interest" description="Disordered" evidence="3">
    <location>
        <begin position="494"/>
        <end position="529"/>
    </location>
</feature>
<feature type="compositionally biased region" description="Low complexity" evidence="3">
    <location>
        <begin position="494"/>
        <end position="510"/>
    </location>
</feature>
<evidence type="ECO:0000256" key="1">
    <source>
        <dbReference type="ARBA" id="ARBA00022737"/>
    </source>
</evidence>
<dbReference type="InterPro" id="IPR050498">
    <property type="entry name" value="Ycf3"/>
</dbReference>
<dbReference type="Gene3D" id="3.40.50.150">
    <property type="entry name" value="Vaccinia Virus protein VP39"/>
    <property type="match status" value="1"/>
</dbReference>
<evidence type="ECO:0000256" key="2">
    <source>
        <dbReference type="ARBA" id="ARBA00022803"/>
    </source>
</evidence>
<dbReference type="Pfam" id="PF13432">
    <property type="entry name" value="TPR_16"/>
    <property type="match status" value="2"/>
</dbReference>
<dbReference type="SUPFAM" id="SSF53335">
    <property type="entry name" value="S-adenosyl-L-methionine-dependent methyltransferases"/>
    <property type="match status" value="1"/>
</dbReference>
<dbReference type="AlphaFoldDB" id="D7FSS7"/>
<dbReference type="Pfam" id="PF13649">
    <property type="entry name" value="Methyltransf_25"/>
    <property type="match status" value="1"/>
</dbReference>
<dbReference type="InterPro" id="IPR011990">
    <property type="entry name" value="TPR-like_helical_dom_sf"/>
</dbReference>
<gene>
    <name evidence="5" type="ORF">Esi_0239_0015</name>
</gene>
<evidence type="ECO:0000259" key="4">
    <source>
        <dbReference type="Pfam" id="PF13649"/>
    </source>
</evidence>
<dbReference type="CDD" id="cd02440">
    <property type="entry name" value="AdoMet_MTases"/>
    <property type="match status" value="1"/>
</dbReference>
<dbReference type="Gene3D" id="1.25.40.10">
    <property type="entry name" value="Tetratricopeptide repeat domain"/>
    <property type="match status" value="1"/>
</dbReference>
<dbReference type="InParanoid" id="D7FSS7"/>
<reference evidence="5 6" key="1">
    <citation type="journal article" date="2010" name="Nature">
        <title>The Ectocarpus genome and the independent evolution of multicellularity in brown algae.</title>
        <authorList>
            <person name="Cock J.M."/>
            <person name="Sterck L."/>
            <person name="Rouze P."/>
            <person name="Scornet D."/>
            <person name="Allen A.E."/>
            <person name="Amoutzias G."/>
            <person name="Anthouard V."/>
            <person name="Artiguenave F."/>
            <person name="Aury J.M."/>
            <person name="Badger J.H."/>
            <person name="Beszteri B."/>
            <person name="Billiau K."/>
            <person name="Bonnet E."/>
            <person name="Bothwell J.H."/>
            <person name="Bowler C."/>
            <person name="Boyen C."/>
            <person name="Brownlee C."/>
            <person name="Carrano C.J."/>
            <person name="Charrier B."/>
            <person name="Cho G.Y."/>
            <person name="Coelho S.M."/>
            <person name="Collen J."/>
            <person name="Corre E."/>
            <person name="Da Silva C."/>
            <person name="Delage L."/>
            <person name="Delaroque N."/>
            <person name="Dittami S.M."/>
            <person name="Doulbeau S."/>
            <person name="Elias M."/>
            <person name="Farnham G."/>
            <person name="Gachon C.M."/>
            <person name="Gschloessl B."/>
            <person name="Heesch S."/>
            <person name="Jabbari K."/>
            <person name="Jubin C."/>
            <person name="Kawai H."/>
            <person name="Kimura K."/>
            <person name="Kloareg B."/>
            <person name="Kupper F.C."/>
            <person name="Lang D."/>
            <person name="Le Bail A."/>
            <person name="Leblanc C."/>
            <person name="Lerouge P."/>
            <person name="Lohr M."/>
            <person name="Lopez P.J."/>
            <person name="Martens C."/>
            <person name="Maumus F."/>
            <person name="Michel G."/>
            <person name="Miranda-Saavedra D."/>
            <person name="Morales J."/>
            <person name="Moreau H."/>
            <person name="Motomura T."/>
            <person name="Nagasato C."/>
            <person name="Napoli C.A."/>
            <person name="Nelson D.R."/>
            <person name="Nyvall-Collen P."/>
            <person name="Peters A.F."/>
            <person name="Pommier C."/>
            <person name="Potin P."/>
            <person name="Poulain J."/>
            <person name="Quesneville H."/>
            <person name="Read B."/>
            <person name="Rensing S.A."/>
            <person name="Ritter A."/>
            <person name="Rousvoal S."/>
            <person name="Samanta M."/>
            <person name="Samson G."/>
            <person name="Schroeder D.C."/>
            <person name="Segurens B."/>
            <person name="Strittmatter M."/>
            <person name="Tonon T."/>
            <person name="Tregear J.W."/>
            <person name="Valentin K."/>
            <person name="von Dassow P."/>
            <person name="Yamagishi T."/>
            <person name="Van de Peer Y."/>
            <person name="Wincker P."/>
        </authorList>
    </citation>
    <scope>NUCLEOTIDE SEQUENCE [LARGE SCALE GENOMIC DNA]</scope>
    <source>
        <strain evidence="6">Ec32 / CCAP1310/4</strain>
    </source>
</reference>
<evidence type="ECO:0000313" key="5">
    <source>
        <dbReference type="EMBL" id="CBJ31218.1"/>
    </source>
</evidence>
<dbReference type="SMART" id="SM00028">
    <property type="entry name" value="TPR"/>
    <property type="match status" value="5"/>
</dbReference>
<keyword evidence="1" id="KW-0677">Repeat</keyword>
<organism evidence="5 6">
    <name type="scientific">Ectocarpus siliculosus</name>
    <name type="common">Brown alga</name>
    <name type="synonym">Conferva siliculosa</name>
    <dbReference type="NCBI Taxonomy" id="2880"/>
    <lineage>
        <taxon>Eukaryota</taxon>
        <taxon>Sar</taxon>
        <taxon>Stramenopiles</taxon>
        <taxon>Ochrophyta</taxon>
        <taxon>PX clade</taxon>
        <taxon>Phaeophyceae</taxon>
        <taxon>Ectocarpales</taxon>
        <taxon>Ectocarpaceae</taxon>
        <taxon>Ectocarpus</taxon>
    </lineage>
</organism>